<comment type="caution">
    <text evidence="1">The sequence shown here is derived from an EMBL/GenBank/DDBJ whole genome shotgun (WGS) entry which is preliminary data.</text>
</comment>
<dbReference type="RefSeq" id="WP_220206852.1">
    <property type="nucleotide sequence ID" value="NZ_BNJK01000001.1"/>
</dbReference>
<dbReference type="SUPFAM" id="SSF52833">
    <property type="entry name" value="Thioredoxin-like"/>
    <property type="match status" value="1"/>
</dbReference>
<gene>
    <name evidence="1" type="ORF">KSF_062580</name>
</gene>
<reference evidence="1" key="1">
    <citation type="submission" date="2020-10" db="EMBL/GenBank/DDBJ databases">
        <title>Taxonomic study of unclassified bacteria belonging to the class Ktedonobacteria.</title>
        <authorList>
            <person name="Yabe S."/>
            <person name="Wang C.M."/>
            <person name="Zheng Y."/>
            <person name="Sakai Y."/>
            <person name="Cavaletti L."/>
            <person name="Monciardini P."/>
            <person name="Donadio S."/>
        </authorList>
    </citation>
    <scope>NUCLEOTIDE SEQUENCE</scope>
    <source>
        <strain evidence="1">ID150040</strain>
    </source>
</reference>
<organism evidence="1 2">
    <name type="scientific">Reticulibacter mediterranei</name>
    <dbReference type="NCBI Taxonomy" id="2778369"/>
    <lineage>
        <taxon>Bacteria</taxon>
        <taxon>Bacillati</taxon>
        <taxon>Chloroflexota</taxon>
        <taxon>Ktedonobacteria</taxon>
        <taxon>Ktedonobacterales</taxon>
        <taxon>Reticulibacteraceae</taxon>
        <taxon>Reticulibacter</taxon>
    </lineage>
</organism>
<proteinExistence type="predicted"/>
<dbReference type="InterPro" id="IPR036249">
    <property type="entry name" value="Thioredoxin-like_sf"/>
</dbReference>
<dbReference type="EMBL" id="BNJK01000001">
    <property type="protein sequence ID" value="GHO96210.1"/>
    <property type="molecule type" value="Genomic_DNA"/>
</dbReference>
<evidence type="ECO:0000313" key="1">
    <source>
        <dbReference type="EMBL" id="GHO96210.1"/>
    </source>
</evidence>
<dbReference type="Proteomes" id="UP000597444">
    <property type="component" value="Unassembled WGS sequence"/>
</dbReference>
<protein>
    <recommendedName>
        <fullName evidence="3">DUF2703 domain-containing protein</fullName>
    </recommendedName>
</protein>
<dbReference type="AlphaFoldDB" id="A0A8J3ISP9"/>
<accession>A0A8J3ISP9</accession>
<evidence type="ECO:0000313" key="2">
    <source>
        <dbReference type="Proteomes" id="UP000597444"/>
    </source>
</evidence>
<name>A0A8J3ISP9_9CHLR</name>
<sequence>MPTIEFFYWEECPSHERALAILREVMAEEGITAPVDVIEVKTEDEAQRYHFYGSPTIHINGRDIVLPLEDAGEPSLTCRAYRRADGRISPQPPRERIIAALRAASHS</sequence>
<keyword evidence="2" id="KW-1185">Reference proteome</keyword>
<evidence type="ECO:0008006" key="3">
    <source>
        <dbReference type="Google" id="ProtNLM"/>
    </source>
</evidence>